<dbReference type="SUPFAM" id="SSF52540">
    <property type="entry name" value="P-loop containing nucleoside triphosphate hydrolases"/>
    <property type="match status" value="1"/>
</dbReference>
<keyword evidence="2" id="KW-0433">Leucine-rich repeat</keyword>
<dbReference type="Proteomes" id="UP001604277">
    <property type="component" value="Unassembled WGS sequence"/>
</dbReference>
<dbReference type="Gene3D" id="1.20.5.4130">
    <property type="match status" value="1"/>
</dbReference>
<evidence type="ECO:0000256" key="5">
    <source>
        <dbReference type="ARBA" id="ARBA00022821"/>
    </source>
</evidence>
<evidence type="ECO:0000256" key="4">
    <source>
        <dbReference type="ARBA" id="ARBA00022741"/>
    </source>
</evidence>
<dbReference type="Gene3D" id="3.40.50.300">
    <property type="entry name" value="P-loop containing nucleotide triphosphate hydrolases"/>
    <property type="match status" value="1"/>
</dbReference>
<keyword evidence="12" id="KW-1185">Reference proteome</keyword>
<proteinExistence type="inferred from homology"/>
<dbReference type="InterPro" id="IPR055414">
    <property type="entry name" value="LRR_R13L4/SHOC2-like"/>
</dbReference>
<evidence type="ECO:0000313" key="11">
    <source>
        <dbReference type="EMBL" id="KAL2530432.1"/>
    </source>
</evidence>
<dbReference type="InterPro" id="IPR002182">
    <property type="entry name" value="NB-ARC"/>
</dbReference>
<dbReference type="Pfam" id="PF25019">
    <property type="entry name" value="LRR_R13L1-DRL21"/>
    <property type="match status" value="1"/>
</dbReference>
<sequence length="1304" mass="146866">MDPVISATIEFTLEKLLAIAAEEFNLVRGFKQDLANLTDSLLSIKEVLEDADRRQVTDGAVKRWLKKLEDVAYDADNVLDEIKYENLRRKVQIQNQMKPKVCLYFSFYTPLAFRWKMAHKINNVNVNLKRINEEAVRRGFEKRVEESAPSRPQVKETDAITADPVFVGRQNDESKFVEQITGEINDVFSVFPIVGMGGIGKTTLARCIFNHPRTETHFNERIWVCVSENFDVLAILKSIRDSLKETSHGDRRQDVMDTLQKKLKDKRCLLVLDDLWNEKRGDWEDLKNALMGVSPNKGNVIIVTTRNESVASIVNPRNWYNLEKLSEDDCWSIIKAKAFEGGDVPEHFQTIGKAIAQQCRGSPLAANMMGAVLRGKEIDDWKSIQNIGPSNIEGDENSVDHTRDDIPQVRHLSILEESAPEITKEKASYLRTLGTKSNVPCKNLPDFKHLRTLVLCDEKIEDCLTSIGNLIHLRCLHVSNNDSIRTLPGSLCKLYNLQTLNIIKCYNCEKIPMLGHLPLLKYLKLEGLTKVTSIELSFYGASDCSSTSTNDGQETRISFPSLKSLIIQEMPNLTEWAEAQMSGVQVFPCLEILEIQNCCKLTNIISRSNLTSLVRLGIFDCENLAYIPQLRGCGASLKWMEITLCDELRELPDDLGSLGSLEILRITYCENLQLIPYPSGQKGLSSLRSLEIYCCKRLSNLPSEMLESCTSLQSLEISNCDELRELPDDLGSLGSLEILRITRCENLQLIPYPSGQKGLSSLRSLKIYCCKRLSNLPSEMLESCTSLQSLEISNCDELRELPDDLGRLGSLEILEISYCKNLQLIPYPSGQKGLSSLRSLKISNCKRLSNLPSEMLESCTSLQSLEISNCDELRELPDDLGRLGSLEILEISSCKNLQLIPYPSGQKGLSSLRSLKISNCKRLSNLPSEMLESCTSLQSLYISNCDELTELPDGLGSLESLEILIITSCENLQLIPYPSGQKGLSSLRRLKISNCKRLSNLPSEMLESCTSLQSLEIWNCDELRELPDDLGSLGSLEILRITRCENLQLIPYPSGQKGLSSLRSLKIYDCKRLSNLPSEMLESCTSLQSLEIWNCDELRELPDDLGSLGSLEILRISRCENLQLIPYPSGQKGLSSLRSLGIYDCKRLSNLPSEMLESCTSLQSLELYDCENLTSFPELSGMVWLNNLRVLSIGGFSNSDTLEGIWRHIKSVQLLQLIGREDWVSLPYQLENLTSLKELSIINFGIEELPDWLGNLSSLEELRLGECEKLRHLPSKEAMQRLTKLTISRRDLECGPMQYVFMVA</sequence>
<comment type="caution">
    <text evidence="11">The sequence shown here is derived from an EMBL/GenBank/DDBJ whole genome shotgun (WGS) entry which is preliminary data.</text>
</comment>
<accession>A0ABD1UZE6</accession>
<feature type="domain" description="Disease resistance R13L4/SHOC-2-like LRR" evidence="9">
    <location>
        <begin position="575"/>
        <end position="814"/>
    </location>
</feature>
<dbReference type="Gene3D" id="3.80.10.10">
    <property type="entry name" value="Ribonuclease Inhibitor"/>
    <property type="match status" value="6"/>
</dbReference>
<gene>
    <name evidence="11" type="ORF">Fot_23033</name>
</gene>
<evidence type="ECO:0000259" key="9">
    <source>
        <dbReference type="Pfam" id="PF23598"/>
    </source>
</evidence>
<protein>
    <submittedName>
        <fullName evidence="11">Disease resistance protein RGA1</fullName>
    </submittedName>
</protein>
<dbReference type="InterPro" id="IPR041118">
    <property type="entry name" value="Rx_N"/>
</dbReference>
<dbReference type="SMART" id="SM00369">
    <property type="entry name" value="LRR_TYP"/>
    <property type="match status" value="6"/>
</dbReference>
<name>A0ABD1UZE6_9LAMI</name>
<dbReference type="InterPro" id="IPR003591">
    <property type="entry name" value="Leu-rich_rpt_typical-subtyp"/>
</dbReference>
<dbReference type="GO" id="GO:0006952">
    <property type="term" value="P:defense response"/>
    <property type="evidence" value="ECO:0007669"/>
    <property type="project" value="UniProtKB-KW"/>
</dbReference>
<dbReference type="GO" id="GO:0051707">
    <property type="term" value="P:response to other organism"/>
    <property type="evidence" value="ECO:0007669"/>
    <property type="project" value="UniProtKB-ARBA"/>
</dbReference>
<dbReference type="FunFam" id="3.40.50.300:FF:001091">
    <property type="entry name" value="Probable disease resistance protein At1g61300"/>
    <property type="match status" value="1"/>
</dbReference>
<keyword evidence="3" id="KW-0677">Repeat</keyword>
<feature type="domain" description="R13L1/DRL21-like LRR repeat region" evidence="10">
    <location>
        <begin position="1229"/>
        <end position="1288"/>
    </location>
</feature>
<evidence type="ECO:0000256" key="1">
    <source>
        <dbReference type="ARBA" id="ARBA00008894"/>
    </source>
</evidence>
<feature type="domain" description="NB-ARC" evidence="7">
    <location>
        <begin position="180"/>
        <end position="340"/>
    </location>
</feature>
<dbReference type="EMBL" id="JBFOLJ010000006">
    <property type="protein sequence ID" value="KAL2530432.1"/>
    <property type="molecule type" value="Genomic_DNA"/>
</dbReference>
<dbReference type="SMART" id="SM00367">
    <property type="entry name" value="LRR_CC"/>
    <property type="match status" value="9"/>
</dbReference>
<dbReference type="PANTHER" id="PTHR36766">
    <property type="entry name" value="PLANT BROAD-SPECTRUM MILDEW RESISTANCE PROTEIN RPW8"/>
    <property type="match status" value="1"/>
</dbReference>
<keyword evidence="5" id="KW-0611">Plant defense</keyword>
<dbReference type="SUPFAM" id="SSF52058">
    <property type="entry name" value="L domain-like"/>
    <property type="match status" value="4"/>
</dbReference>
<feature type="domain" description="Disease resistance N-terminal" evidence="8">
    <location>
        <begin position="9"/>
        <end position="96"/>
    </location>
</feature>
<evidence type="ECO:0000256" key="6">
    <source>
        <dbReference type="ARBA" id="ARBA00022840"/>
    </source>
</evidence>
<reference evidence="12" key="1">
    <citation type="submission" date="2024-07" db="EMBL/GenBank/DDBJ databases">
        <title>Two chromosome-level genome assemblies of Korean endemic species Abeliophyllum distichum and Forsythia ovata (Oleaceae).</title>
        <authorList>
            <person name="Jang H."/>
        </authorList>
    </citation>
    <scope>NUCLEOTIDE SEQUENCE [LARGE SCALE GENOMIC DNA]</scope>
</reference>
<evidence type="ECO:0000256" key="2">
    <source>
        <dbReference type="ARBA" id="ARBA00022614"/>
    </source>
</evidence>
<dbReference type="InterPro" id="IPR038005">
    <property type="entry name" value="RX-like_CC"/>
</dbReference>
<evidence type="ECO:0000259" key="7">
    <source>
        <dbReference type="Pfam" id="PF00931"/>
    </source>
</evidence>
<dbReference type="InterPro" id="IPR056789">
    <property type="entry name" value="LRR_R13L1-DRL21"/>
</dbReference>
<evidence type="ECO:0000313" key="12">
    <source>
        <dbReference type="Proteomes" id="UP001604277"/>
    </source>
</evidence>
<dbReference type="InterPro" id="IPR027417">
    <property type="entry name" value="P-loop_NTPase"/>
</dbReference>
<dbReference type="InterPro" id="IPR032675">
    <property type="entry name" value="LRR_dom_sf"/>
</dbReference>
<comment type="similarity">
    <text evidence="1">Belongs to the disease resistance NB-LRR family.</text>
</comment>
<dbReference type="GO" id="GO:0005524">
    <property type="term" value="F:ATP binding"/>
    <property type="evidence" value="ECO:0007669"/>
    <property type="project" value="UniProtKB-KW"/>
</dbReference>
<dbReference type="InterPro" id="IPR042197">
    <property type="entry name" value="Apaf_helical"/>
</dbReference>
<dbReference type="Pfam" id="PF18052">
    <property type="entry name" value="Rx_N"/>
    <property type="match status" value="1"/>
</dbReference>
<dbReference type="Pfam" id="PF23598">
    <property type="entry name" value="LRR_14"/>
    <property type="match status" value="2"/>
</dbReference>
<evidence type="ECO:0000259" key="8">
    <source>
        <dbReference type="Pfam" id="PF18052"/>
    </source>
</evidence>
<organism evidence="11 12">
    <name type="scientific">Forsythia ovata</name>
    <dbReference type="NCBI Taxonomy" id="205694"/>
    <lineage>
        <taxon>Eukaryota</taxon>
        <taxon>Viridiplantae</taxon>
        <taxon>Streptophyta</taxon>
        <taxon>Embryophyta</taxon>
        <taxon>Tracheophyta</taxon>
        <taxon>Spermatophyta</taxon>
        <taxon>Magnoliopsida</taxon>
        <taxon>eudicotyledons</taxon>
        <taxon>Gunneridae</taxon>
        <taxon>Pentapetalae</taxon>
        <taxon>asterids</taxon>
        <taxon>lamiids</taxon>
        <taxon>Lamiales</taxon>
        <taxon>Oleaceae</taxon>
        <taxon>Forsythieae</taxon>
        <taxon>Forsythia</taxon>
    </lineage>
</organism>
<keyword evidence="6" id="KW-0067">ATP-binding</keyword>
<dbReference type="PANTHER" id="PTHR36766:SF70">
    <property type="entry name" value="DISEASE RESISTANCE PROTEIN RGA4"/>
    <property type="match status" value="1"/>
</dbReference>
<dbReference type="InterPro" id="IPR006553">
    <property type="entry name" value="Leu-rich_rpt_Cys-con_subtyp"/>
</dbReference>
<evidence type="ECO:0000259" key="10">
    <source>
        <dbReference type="Pfam" id="PF25019"/>
    </source>
</evidence>
<keyword evidence="4" id="KW-0547">Nucleotide-binding</keyword>
<evidence type="ECO:0000256" key="3">
    <source>
        <dbReference type="ARBA" id="ARBA00022737"/>
    </source>
</evidence>
<feature type="domain" description="Disease resistance R13L4/SHOC-2-like LRR" evidence="9">
    <location>
        <begin position="911"/>
        <end position="1043"/>
    </location>
</feature>
<dbReference type="PRINTS" id="PR00364">
    <property type="entry name" value="DISEASERSIST"/>
</dbReference>
<dbReference type="Pfam" id="PF00931">
    <property type="entry name" value="NB-ARC"/>
    <property type="match status" value="1"/>
</dbReference>
<dbReference type="Gene3D" id="1.10.8.430">
    <property type="entry name" value="Helical domain of apoptotic protease-activating factors"/>
    <property type="match status" value="1"/>
</dbReference>
<dbReference type="CDD" id="cd14798">
    <property type="entry name" value="RX-CC_like"/>
    <property type="match status" value="1"/>
</dbReference>